<sequence length="248" mass="27108">MPFKFRKFRRRLFFLIQRLRGKSCEDFAPHGVPVHVPSNADIAIRYLLAKGLPYEEPEAEMVRQYLQPGTNVIELGGCVGVISALVRDRIGPDAQHIIVEAKPELAAICRQNAERGAAPGAVEVVEAAVDYSGKPMITFALGHNAHVGHVARDGEGGFSVPAITLSNLAERLPDGPFALVCDIEGEELALFAAEGALLERATLVILETHPHVYPGKEADLARMRQQIEMTGLQQVAESDQVICFRRPV</sequence>
<dbReference type="NCBIfam" id="TIGR01444">
    <property type="entry name" value="fkbM_fam"/>
    <property type="match status" value="1"/>
</dbReference>
<dbReference type="InterPro" id="IPR006342">
    <property type="entry name" value="FkbM_mtfrase"/>
</dbReference>
<evidence type="ECO:0000313" key="2">
    <source>
        <dbReference type="Proteomes" id="UP000027432"/>
    </source>
</evidence>
<dbReference type="AlphaFoldDB" id="A0A074JXY4"/>
<dbReference type="STRING" id="1353537.TP2_04500"/>
<dbReference type="EMBL" id="AUND01000012">
    <property type="protein sequence ID" value="KEO54187.1"/>
    <property type="molecule type" value="Genomic_DNA"/>
</dbReference>
<evidence type="ECO:0008006" key="3">
    <source>
        <dbReference type="Google" id="ProtNLM"/>
    </source>
</evidence>
<dbReference type="RefSeq" id="WP_038075192.1">
    <property type="nucleotide sequence ID" value="NZ_AUND01000012.1"/>
</dbReference>
<reference evidence="1 2" key="1">
    <citation type="submission" date="2013-07" db="EMBL/GenBank/DDBJ databases">
        <title>Thioclava pacifica DSM 10166 Genome Sequencing.</title>
        <authorList>
            <person name="Lai Q."/>
            <person name="Shao Z."/>
        </authorList>
    </citation>
    <scope>NUCLEOTIDE SEQUENCE [LARGE SCALE GENOMIC DNA]</scope>
    <source>
        <strain evidence="1 2">DSM 10166</strain>
    </source>
</reference>
<dbReference type="Gene3D" id="3.40.50.150">
    <property type="entry name" value="Vaccinia Virus protein VP39"/>
    <property type="match status" value="1"/>
</dbReference>
<gene>
    <name evidence="1" type="ORF">TP2_04500</name>
</gene>
<dbReference type="eggNOG" id="COG2519">
    <property type="taxonomic scope" value="Bacteria"/>
</dbReference>
<dbReference type="InterPro" id="IPR029063">
    <property type="entry name" value="SAM-dependent_MTases_sf"/>
</dbReference>
<dbReference type="Proteomes" id="UP000027432">
    <property type="component" value="Unassembled WGS sequence"/>
</dbReference>
<evidence type="ECO:0000313" key="1">
    <source>
        <dbReference type="EMBL" id="KEO54187.1"/>
    </source>
</evidence>
<accession>A0A074JXY4</accession>
<dbReference type="OrthoDB" id="456767at2"/>
<keyword evidence="2" id="KW-1185">Reference proteome</keyword>
<name>A0A074JXY4_9RHOB</name>
<dbReference type="SUPFAM" id="SSF53335">
    <property type="entry name" value="S-adenosyl-L-methionine-dependent methyltransferases"/>
    <property type="match status" value="1"/>
</dbReference>
<organism evidence="1 2">
    <name type="scientific">Thioclava pacifica DSM 10166</name>
    <dbReference type="NCBI Taxonomy" id="1353537"/>
    <lineage>
        <taxon>Bacteria</taxon>
        <taxon>Pseudomonadati</taxon>
        <taxon>Pseudomonadota</taxon>
        <taxon>Alphaproteobacteria</taxon>
        <taxon>Rhodobacterales</taxon>
        <taxon>Paracoccaceae</taxon>
        <taxon>Thioclava</taxon>
    </lineage>
</organism>
<proteinExistence type="predicted"/>
<comment type="caution">
    <text evidence="1">The sequence shown here is derived from an EMBL/GenBank/DDBJ whole genome shotgun (WGS) entry which is preliminary data.</text>
</comment>
<protein>
    <recommendedName>
        <fullName evidence="3">Methyltransferase FkbM domain-containing protein</fullName>
    </recommendedName>
</protein>